<organism evidence="1 2">
    <name type="scientific">Aeromicrobium chenweiae</name>
    <dbReference type="NCBI Taxonomy" id="2079793"/>
    <lineage>
        <taxon>Bacteria</taxon>
        <taxon>Bacillati</taxon>
        <taxon>Actinomycetota</taxon>
        <taxon>Actinomycetes</taxon>
        <taxon>Propionibacteriales</taxon>
        <taxon>Nocardioidaceae</taxon>
        <taxon>Aeromicrobium</taxon>
    </lineage>
</organism>
<dbReference type="Pfam" id="PF04030">
    <property type="entry name" value="ALO"/>
    <property type="match status" value="1"/>
</dbReference>
<gene>
    <name evidence="1" type="ORF">C3E78_03020</name>
</gene>
<dbReference type="GO" id="GO:0071949">
    <property type="term" value="F:FAD binding"/>
    <property type="evidence" value="ECO:0007669"/>
    <property type="project" value="InterPro"/>
</dbReference>
<dbReference type="GO" id="GO:0080049">
    <property type="term" value="F:L-gulono-1,4-lactone dehydrogenase activity"/>
    <property type="evidence" value="ECO:0007669"/>
    <property type="project" value="TreeGrafter"/>
</dbReference>
<dbReference type="PANTHER" id="PTHR43762">
    <property type="entry name" value="L-GULONOLACTONE OXIDASE"/>
    <property type="match status" value="1"/>
</dbReference>
<dbReference type="Pfam" id="PF01565">
    <property type="entry name" value="FAD_binding_4"/>
    <property type="match status" value="1"/>
</dbReference>
<dbReference type="InterPro" id="IPR006094">
    <property type="entry name" value="Oxid_FAD_bind_N"/>
</dbReference>
<dbReference type="SUPFAM" id="SSF56176">
    <property type="entry name" value="FAD-binding/transporter-associated domain-like"/>
    <property type="match status" value="1"/>
</dbReference>
<dbReference type="KEGG" id="aez:C3E78_03020"/>
<dbReference type="Gene3D" id="3.30.43.10">
    <property type="entry name" value="Uridine Diphospho-n-acetylenolpyruvylglucosamine Reductase, domain 2"/>
    <property type="match status" value="1"/>
</dbReference>
<dbReference type="InterPro" id="IPR007173">
    <property type="entry name" value="ALO_C"/>
</dbReference>
<name>A0A2S0WIW4_9ACTN</name>
<dbReference type="PIRSF" id="PIRSF000136">
    <property type="entry name" value="LGO_GLO"/>
    <property type="match status" value="1"/>
</dbReference>
<dbReference type="GO" id="GO:0016020">
    <property type="term" value="C:membrane"/>
    <property type="evidence" value="ECO:0007669"/>
    <property type="project" value="InterPro"/>
</dbReference>
<dbReference type="InterPro" id="IPR016169">
    <property type="entry name" value="FAD-bd_PCMH_sub2"/>
</dbReference>
<dbReference type="Gene3D" id="3.30.465.10">
    <property type="match status" value="1"/>
</dbReference>
<dbReference type="Gene3D" id="3.30.70.2520">
    <property type="match status" value="1"/>
</dbReference>
<evidence type="ECO:0000313" key="1">
    <source>
        <dbReference type="EMBL" id="AWB91275.1"/>
    </source>
</evidence>
<proteinExistence type="predicted"/>
<accession>A0A2S0WIW4</accession>
<protein>
    <submittedName>
        <fullName evidence="1">FAD-linked oxidoreductase</fullName>
    </submittedName>
</protein>
<dbReference type="InterPro" id="IPR010031">
    <property type="entry name" value="FAD_lactone_oxidase-like"/>
</dbReference>
<reference evidence="2" key="1">
    <citation type="submission" date="2018-01" db="EMBL/GenBank/DDBJ databases">
        <authorList>
            <person name="Li J."/>
        </authorList>
    </citation>
    <scope>NUCLEOTIDE SEQUENCE [LARGE SCALE GENOMIC DNA]</scope>
    <source>
        <strain evidence="2">592</strain>
    </source>
</reference>
<dbReference type="RefSeq" id="WP_108576921.1">
    <property type="nucleotide sequence ID" value="NZ_CP026952.1"/>
</dbReference>
<dbReference type="AlphaFoldDB" id="A0A2S0WIW4"/>
<dbReference type="InterPro" id="IPR016166">
    <property type="entry name" value="FAD-bd_PCMH"/>
</dbReference>
<accession>A0A5F2EQN0</accession>
<dbReference type="Proteomes" id="UP000244384">
    <property type="component" value="Chromosome"/>
</dbReference>
<evidence type="ECO:0000313" key="2">
    <source>
        <dbReference type="Proteomes" id="UP000244384"/>
    </source>
</evidence>
<dbReference type="OrthoDB" id="9800184at2"/>
<dbReference type="NCBIfam" id="TIGR01679">
    <property type="entry name" value="bact_FAD_ox"/>
    <property type="match status" value="1"/>
</dbReference>
<dbReference type="InterPro" id="IPR016171">
    <property type="entry name" value="Vanillyl_alc_oxidase_C-sub2"/>
</dbReference>
<keyword evidence="2" id="KW-1185">Reference proteome</keyword>
<dbReference type="Gene3D" id="1.10.45.10">
    <property type="entry name" value="Vanillyl-alcohol Oxidase, Chain A, domain 4"/>
    <property type="match status" value="1"/>
</dbReference>
<dbReference type="InterPro" id="IPR016167">
    <property type="entry name" value="FAD-bd_PCMH_sub1"/>
</dbReference>
<dbReference type="GO" id="GO:0003885">
    <property type="term" value="F:D-arabinono-1,4-lactone oxidase activity"/>
    <property type="evidence" value="ECO:0007669"/>
    <property type="project" value="InterPro"/>
</dbReference>
<dbReference type="PANTHER" id="PTHR43762:SF1">
    <property type="entry name" value="D-ARABINONO-1,4-LACTONE OXIDASE"/>
    <property type="match status" value="1"/>
</dbReference>
<dbReference type="EMBL" id="CP026952">
    <property type="protein sequence ID" value="AWB91275.1"/>
    <property type="molecule type" value="Genomic_DNA"/>
</dbReference>
<dbReference type="InterPro" id="IPR036318">
    <property type="entry name" value="FAD-bd_PCMH-like_sf"/>
</dbReference>
<sequence length="436" mass="48239">MTAHETAPTWHNWGRNVESRPVRITHPSSTAEVVAIVRKAIASGLPVKAVGASHSFTAIAATDGVLLRLDRMNAILGTDTATGRVRVQAGISLHDLNPQLHARGLALANLGDVDPQSVAGAVSTGTHGTGGRLFGIAASVVGVQLVTATGDVVEIDEQHEWFGASRVTLGALGIITEVTLQCVPAFLLHAREEPMPLPDVLGSIDDLVADNDHFEFYWFPHTEKTLTKRNNRVPEGTERRPLGRFRHWLDDELLSNTAFEGINRVVARRRQLIPRVNAISGSVLSAREYVDDSYNVFVSSRRVRFRESEFAMPREALPHVLGELKAWFGAGHENISFPIEVRFTAADDAWLSTGHERDNCYVAVHQYWRSDCAAYFAAAQDIFTAHEGRPHWGKMHTLDASYFAKAYSRFDDFVDIRDELDPGRTFSNPYLDRVLG</sequence>
<dbReference type="PROSITE" id="PS51387">
    <property type="entry name" value="FAD_PCMH"/>
    <property type="match status" value="1"/>
</dbReference>